<dbReference type="STRING" id="252305.OB2597_10174"/>
<evidence type="ECO:0000256" key="1">
    <source>
        <dbReference type="SAM" id="SignalP"/>
    </source>
</evidence>
<dbReference type="AlphaFoldDB" id="A3TVF7"/>
<feature type="domain" description="DUF3859" evidence="2">
    <location>
        <begin position="35"/>
        <end position="166"/>
    </location>
</feature>
<dbReference type="Proteomes" id="UP000004318">
    <property type="component" value="Unassembled WGS sequence"/>
</dbReference>
<name>A3TVF7_PSEBH</name>
<accession>A3TVF7</accession>
<feature type="chain" id="PRO_5002660351" description="DUF3859 domain-containing protein" evidence="1">
    <location>
        <begin position="28"/>
        <end position="186"/>
    </location>
</feature>
<keyword evidence="1" id="KW-0732">Signal</keyword>
<dbReference type="RefSeq" id="WP_009806256.1">
    <property type="nucleotide sequence ID" value="NZ_CH724131.1"/>
</dbReference>
<dbReference type="Gene3D" id="2.60.40.2390">
    <property type="match status" value="1"/>
</dbReference>
<keyword evidence="4" id="KW-1185">Reference proteome</keyword>
<evidence type="ECO:0000313" key="4">
    <source>
        <dbReference type="Proteomes" id="UP000004318"/>
    </source>
</evidence>
<sequence>MRLILQTLRPVLLAGALCLSEAGTARAEPVFAPPVDHVEYGIVCDYVPRGRDVPAPGTNAGKVRRGGVPVRFDHQTDLVPARHGLAFGIRIHTAPSSGTLEVTMVTRHPPFGPGYLDTESWTSSITGGVPSARYFFFEFDYELAPGPWTMEVYLDGDPLISKTFTVFDPALRPDMPDPCPGADVYS</sequence>
<dbReference type="eggNOG" id="ENOG50335DR">
    <property type="taxonomic scope" value="Bacteria"/>
</dbReference>
<dbReference type="InterPro" id="IPR024331">
    <property type="entry name" value="DUF3859"/>
</dbReference>
<evidence type="ECO:0000259" key="2">
    <source>
        <dbReference type="Pfam" id="PF12975"/>
    </source>
</evidence>
<organism evidence="3 4">
    <name type="scientific">Pseudooceanicola batsensis (strain ATCC BAA-863 / DSM 15984 / KCTC 12145 / HTCC2597)</name>
    <name type="common">Oceanicola batsensis</name>
    <dbReference type="NCBI Taxonomy" id="252305"/>
    <lineage>
        <taxon>Bacteria</taxon>
        <taxon>Pseudomonadati</taxon>
        <taxon>Pseudomonadota</taxon>
        <taxon>Alphaproteobacteria</taxon>
        <taxon>Rhodobacterales</taxon>
        <taxon>Paracoccaceae</taxon>
        <taxon>Pseudooceanicola</taxon>
    </lineage>
</organism>
<reference evidence="3 4" key="1">
    <citation type="journal article" date="2010" name="J. Bacteriol.">
        <title>Genome sequences of Oceanicola granulosus HTCC2516(T) and Oceanicola batsensis HTCC2597(TDelta).</title>
        <authorList>
            <person name="Thrash J.C."/>
            <person name="Cho J.C."/>
            <person name="Vergin K.L."/>
            <person name="Giovannoni S.J."/>
        </authorList>
    </citation>
    <scope>NUCLEOTIDE SEQUENCE [LARGE SCALE GENOMIC DNA]</scope>
    <source>
        <strain evidence="4">ATCC BAA-863 / DSM 15984 / KCTC 12145 / HTCC2597</strain>
    </source>
</reference>
<evidence type="ECO:0000313" key="3">
    <source>
        <dbReference type="EMBL" id="EAQ04503.1"/>
    </source>
</evidence>
<comment type="caution">
    <text evidence="3">The sequence shown here is derived from an EMBL/GenBank/DDBJ whole genome shotgun (WGS) entry which is preliminary data.</text>
</comment>
<feature type="signal peptide" evidence="1">
    <location>
        <begin position="1"/>
        <end position="27"/>
    </location>
</feature>
<dbReference type="Pfam" id="PF12975">
    <property type="entry name" value="DUF3859"/>
    <property type="match status" value="1"/>
</dbReference>
<protein>
    <recommendedName>
        <fullName evidence="2">DUF3859 domain-containing protein</fullName>
    </recommendedName>
</protein>
<gene>
    <name evidence="3" type="ORF">OB2597_10174</name>
</gene>
<dbReference type="OrthoDB" id="7864302at2"/>
<proteinExistence type="predicted"/>
<dbReference type="HOGENOM" id="CLU_122789_0_0_5"/>
<dbReference type="EMBL" id="AAMO01000002">
    <property type="protein sequence ID" value="EAQ04503.1"/>
    <property type="molecule type" value="Genomic_DNA"/>
</dbReference>